<reference evidence="1 2" key="1">
    <citation type="submission" date="2019-05" db="EMBL/GenBank/DDBJ databases">
        <title>Microbulbifer harenosus sp. nov., an alginate-degrading bacterium isolated from coastal sand.</title>
        <authorList>
            <person name="Huang H."/>
            <person name="Mo K."/>
            <person name="Bao S."/>
        </authorList>
    </citation>
    <scope>NUCLEOTIDE SEQUENCE [LARGE SCALE GENOMIC DNA]</scope>
    <source>
        <strain evidence="1 2">HB161719</strain>
    </source>
</reference>
<name>A0ABY2UJB6_9GAMM</name>
<gene>
    <name evidence="1" type="ORF">FDY93_09540</name>
</gene>
<organism evidence="1 2">
    <name type="scientific">Microbulbifer harenosus</name>
    <dbReference type="NCBI Taxonomy" id="2576840"/>
    <lineage>
        <taxon>Bacteria</taxon>
        <taxon>Pseudomonadati</taxon>
        <taxon>Pseudomonadota</taxon>
        <taxon>Gammaproteobacteria</taxon>
        <taxon>Cellvibrionales</taxon>
        <taxon>Microbulbiferaceae</taxon>
        <taxon>Microbulbifer</taxon>
    </lineage>
</organism>
<dbReference type="RefSeq" id="WP_138235492.1">
    <property type="nucleotide sequence ID" value="NZ_CP185860.1"/>
</dbReference>
<keyword evidence="2" id="KW-1185">Reference proteome</keyword>
<protein>
    <submittedName>
        <fullName evidence="1">Uncharacterized protein</fullName>
    </submittedName>
</protein>
<evidence type="ECO:0000313" key="2">
    <source>
        <dbReference type="Proteomes" id="UP000306791"/>
    </source>
</evidence>
<comment type="caution">
    <text evidence="1">The sequence shown here is derived from an EMBL/GenBank/DDBJ whole genome shotgun (WGS) entry which is preliminary data.</text>
</comment>
<dbReference type="EMBL" id="VANI01000009">
    <property type="protein sequence ID" value="TLM77815.1"/>
    <property type="molecule type" value="Genomic_DNA"/>
</dbReference>
<evidence type="ECO:0000313" key="1">
    <source>
        <dbReference type="EMBL" id="TLM77815.1"/>
    </source>
</evidence>
<sequence length="116" mass="13557">MISWNVSNSKDKRKNWFFPSFEVQEYLLPIIDIGGSYIDEYGDTTYSVEDCMRLRKVIDNVIEGLSLTKKTRIRFETMHKGLETLDKPLLIEALKNLREATEIAVEKRQPLVFRGD</sequence>
<accession>A0ABY2UJB6</accession>
<proteinExistence type="predicted"/>
<dbReference type="Proteomes" id="UP000306791">
    <property type="component" value="Unassembled WGS sequence"/>
</dbReference>